<dbReference type="EMBL" id="JAERQG010000004">
    <property type="protein sequence ID" value="MBL0766602.1"/>
    <property type="molecule type" value="Genomic_DNA"/>
</dbReference>
<feature type="domain" description="ABC3 transporter permease C-terminal" evidence="8">
    <location>
        <begin position="284"/>
        <end position="408"/>
    </location>
</feature>
<feature type="transmembrane region" description="Helical" evidence="7">
    <location>
        <begin position="335"/>
        <end position="356"/>
    </location>
</feature>
<protein>
    <submittedName>
        <fullName evidence="10">ABC transporter permease</fullName>
    </submittedName>
</protein>
<evidence type="ECO:0000256" key="3">
    <source>
        <dbReference type="ARBA" id="ARBA00022692"/>
    </source>
</evidence>
<feature type="domain" description="MacB-like periplasmic core" evidence="9">
    <location>
        <begin position="21"/>
        <end position="228"/>
    </location>
</feature>
<evidence type="ECO:0000313" key="11">
    <source>
        <dbReference type="Proteomes" id="UP000642920"/>
    </source>
</evidence>
<evidence type="ECO:0000256" key="1">
    <source>
        <dbReference type="ARBA" id="ARBA00004651"/>
    </source>
</evidence>
<evidence type="ECO:0000256" key="2">
    <source>
        <dbReference type="ARBA" id="ARBA00022475"/>
    </source>
</evidence>
<organism evidence="10 11">
    <name type="scientific">Marivirga atlantica</name>
    <dbReference type="NCBI Taxonomy" id="1548457"/>
    <lineage>
        <taxon>Bacteria</taxon>
        <taxon>Pseudomonadati</taxon>
        <taxon>Bacteroidota</taxon>
        <taxon>Cytophagia</taxon>
        <taxon>Cytophagales</taxon>
        <taxon>Marivirgaceae</taxon>
        <taxon>Marivirga</taxon>
    </lineage>
</organism>
<dbReference type="PANTHER" id="PTHR30572">
    <property type="entry name" value="MEMBRANE COMPONENT OF TRANSPORTER-RELATED"/>
    <property type="match status" value="1"/>
</dbReference>
<dbReference type="GO" id="GO:0022857">
    <property type="term" value="F:transmembrane transporter activity"/>
    <property type="evidence" value="ECO:0007669"/>
    <property type="project" value="TreeGrafter"/>
</dbReference>
<dbReference type="InterPro" id="IPR025857">
    <property type="entry name" value="MacB_PCD"/>
</dbReference>
<evidence type="ECO:0000259" key="9">
    <source>
        <dbReference type="Pfam" id="PF12704"/>
    </source>
</evidence>
<evidence type="ECO:0000256" key="5">
    <source>
        <dbReference type="ARBA" id="ARBA00023136"/>
    </source>
</evidence>
<evidence type="ECO:0000259" key="8">
    <source>
        <dbReference type="Pfam" id="PF02687"/>
    </source>
</evidence>
<evidence type="ECO:0000313" key="10">
    <source>
        <dbReference type="EMBL" id="MBL0766602.1"/>
    </source>
</evidence>
<keyword evidence="2" id="KW-1003">Cell membrane</keyword>
<evidence type="ECO:0000256" key="4">
    <source>
        <dbReference type="ARBA" id="ARBA00022989"/>
    </source>
</evidence>
<dbReference type="RefSeq" id="WP_201923325.1">
    <property type="nucleotide sequence ID" value="NZ_JAERQG010000004.1"/>
</dbReference>
<reference evidence="10" key="1">
    <citation type="submission" date="2021-01" db="EMBL/GenBank/DDBJ databases">
        <title>Marivirga sp. nov., isolated from intertidal surface sediments.</title>
        <authorList>
            <person name="Zhang M."/>
        </authorList>
    </citation>
    <scope>NUCLEOTIDE SEQUENCE</scope>
    <source>
        <strain evidence="10">SM1354</strain>
    </source>
</reference>
<comment type="caution">
    <text evidence="10">The sequence shown here is derived from an EMBL/GenBank/DDBJ whole genome shotgun (WGS) entry which is preliminary data.</text>
</comment>
<feature type="transmembrane region" description="Helical" evidence="7">
    <location>
        <begin position="376"/>
        <end position="398"/>
    </location>
</feature>
<dbReference type="AlphaFoldDB" id="A0A937APU0"/>
<dbReference type="Proteomes" id="UP000642920">
    <property type="component" value="Unassembled WGS sequence"/>
</dbReference>
<evidence type="ECO:0000256" key="6">
    <source>
        <dbReference type="ARBA" id="ARBA00038076"/>
    </source>
</evidence>
<keyword evidence="3 7" id="KW-0812">Transmembrane</keyword>
<dbReference type="Pfam" id="PF12704">
    <property type="entry name" value="MacB_PCD"/>
    <property type="match status" value="1"/>
</dbReference>
<comment type="subcellular location">
    <subcellularLocation>
        <location evidence="1">Cell membrane</location>
        <topology evidence="1">Multi-pass membrane protein</topology>
    </subcellularLocation>
</comment>
<proteinExistence type="inferred from homology"/>
<feature type="transmembrane region" description="Helical" evidence="7">
    <location>
        <begin position="280"/>
        <end position="305"/>
    </location>
</feature>
<dbReference type="InterPro" id="IPR050250">
    <property type="entry name" value="Macrolide_Exporter_MacB"/>
</dbReference>
<keyword evidence="11" id="KW-1185">Reference proteome</keyword>
<sequence>MFDLDKWQEIFFTIKKNKLRSFITAFNVAWGIFILIVLMGFGSGFQNGVEYQFNDDATNSLWIFPGETSKPYRGMKPGRSIRLTNEDYEAIKRIPGIEYLTGRYYLSGEFTVRYKDNISFFNVRSCHPDHKYLEKTLITEGRYLNDKDQASKRKVTCIGEKVVEVLFGNEDPIGKYIDVNGIKYRVVGIFKDEGSEYEAKVIYIPISTAQIAYGGGNNIHQLMATVGNASVPESKMIEHEVLSYLSDTHNFDPTDSKAMRIGNGVENFMQFINLFTGIRVFLFIVGVFTLIAGVVGVSNIMLIIVKERTKEVGVRKALGATPNSITSLFLQESMFITLVAGYVGLVLGFVFIDSGGLSEMMFSFGFPVDFFKKPEVSLRGAAIATLVLALLGSLAGYFPARKAAKVPPIEALRDE</sequence>
<dbReference type="PANTHER" id="PTHR30572:SF4">
    <property type="entry name" value="ABC TRANSPORTER PERMEASE YTRF"/>
    <property type="match status" value="1"/>
</dbReference>
<keyword evidence="5 7" id="KW-0472">Membrane</keyword>
<dbReference type="Pfam" id="PF02687">
    <property type="entry name" value="FtsX"/>
    <property type="match status" value="1"/>
</dbReference>
<dbReference type="InterPro" id="IPR003838">
    <property type="entry name" value="ABC3_permease_C"/>
</dbReference>
<comment type="similarity">
    <text evidence="6">Belongs to the ABC-4 integral membrane protein family.</text>
</comment>
<keyword evidence="4 7" id="KW-1133">Transmembrane helix</keyword>
<accession>A0A937APU0</accession>
<dbReference type="GO" id="GO:0005886">
    <property type="term" value="C:plasma membrane"/>
    <property type="evidence" value="ECO:0007669"/>
    <property type="project" value="UniProtKB-SubCell"/>
</dbReference>
<name>A0A937APU0_9BACT</name>
<gene>
    <name evidence="10" type="ORF">JKP34_15150</name>
</gene>
<feature type="transmembrane region" description="Helical" evidence="7">
    <location>
        <begin position="21"/>
        <end position="42"/>
    </location>
</feature>
<evidence type="ECO:0000256" key="7">
    <source>
        <dbReference type="SAM" id="Phobius"/>
    </source>
</evidence>